<comment type="caution">
    <text evidence="2">The sequence shown here is derived from an EMBL/GenBank/DDBJ whole genome shotgun (WGS) entry which is preliminary data.</text>
</comment>
<evidence type="ECO:0000313" key="3">
    <source>
        <dbReference type="Proteomes" id="UP001217918"/>
    </source>
</evidence>
<gene>
    <name evidence="2" type="ORF">P8C59_007911</name>
</gene>
<proteinExistence type="predicted"/>
<sequence length="262" mass="27427">MAVSQRAPISALPHQLNSRPDRGSPCRFRTRLSALPDGEDDPAGSDADSSAASDLVFDDQGCAHIERLTRQGARFVRGGLLTTAPGRPSRAGTETTGAEVQGMVDGLDEGLFVTSADPLAPDADEVRALRNGHRTADRRASTPEKLLARVLGALAGPSRGGSGGGGMETMALRFVRLPPRSQCRSLSDLAEHNLAGAALDGHLVEDMPETWDVVSVAESAGGRGADEGGTASETVFRRVESSLLARSASRFRRMSSVLLGKG</sequence>
<dbReference type="AlphaFoldDB" id="A0AAD9IAE2"/>
<organism evidence="2 3">
    <name type="scientific">Phyllachora maydis</name>
    <dbReference type="NCBI Taxonomy" id="1825666"/>
    <lineage>
        <taxon>Eukaryota</taxon>
        <taxon>Fungi</taxon>
        <taxon>Dikarya</taxon>
        <taxon>Ascomycota</taxon>
        <taxon>Pezizomycotina</taxon>
        <taxon>Sordariomycetes</taxon>
        <taxon>Sordariomycetidae</taxon>
        <taxon>Phyllachorales</taxon>
        <taxon>Phyllachoraceae</taxon>
        <taxon>Phyllachora</taxon>
    </lineage>
</organism>
<name>A0AAD9IAE2_9PEZI</name>
<dbReference type="EMBL" id="JAQQPM010000007">
    <property type="protein sequence ID" value="KAK2073644.1"/>
    <property type="molecule type" value="Genomic_DNA"/>
</dbReference>
<protein>
    <submittedName>
        <fullName evidence="2">Uncharacterized protein</fullName>
    </submittedName>
</protein>
<reference evidence="2" key="1">
    <citation type="journal article" date="2023" name="Mol. Plant Microbe Interact.">
        <title>Elucidating the Obligate Nature and Biological Capacity of an Invasive Fungal Corn Pathogen.</title>
        <authorList>
            <person name="MacCready J.S."/>
            <person name="Roggenkamp E.M."/>
            <person name="Gdanetz K."/>
            <person name="Chilvers M.I."/>
        </authorList>
    </citation>
    <scope>NUCLEOTIDE SEQUENCE</scope>
    <source>
        <strain evidence="2">PM02</strain>
    </source>
</reference>
<evidence type="ECO:0000313" key="2">
    <source>
        <dbReference type="EMBL" id="KAK2073644.1"/>
    </source>
</evidence>
<dbReference type="Proteomes" id="UP001217918">
    <property type="component" value="Unassembled WGS sequence"/>
</dbReference>
<evidence type="ECO:0000256" key="1">
    <source>
        <dbReference type="SAM" id="MobiDB-lite"/>
    </source>
</evidence>
<feature type="region of interest" description="Disordered" evidence="1">
    <location>
        <begin position="1"/>
        <end position="51"/>
    </location>
</feature>
<keyword evidence="3" id="KW-1185">Reference proteome</keyword>
<accession>A0AAD9IAE2</accession>